<evidence type="ECO:0000256" key="1">
    <source>
        <dbReference type="SAM" id="MobiDB-lite"/>
    </source>
</evidence>
<reference evidence="3 4" key="1">
    <citation type="submission" date="2017-07" db="EMBL/GenBank/DDBJ databases">
        <title>Draft Genome Sequences of Select Purple Nonsulfur Bacteria.</title>
        <authorList>
            <person name="Lasarre B."/>
            <person name="Mckinlay J.B."/>
        </authorList>
    </citation>
    <scope>NUCLEOTIDE SEQUENCE [LARGE SCALE GENOMIC DNA]</scope>
    <source>
        <strain evidence="3 4">DSM 11907</strain>
    </source>
</reference>
<proteinExistence type="predicted"/>
<gene>
    <name evidence="3" type="ORF">CH338_05140</name>
</gene>
<dbReference type="PANTHER" id="PTHR39339:SF1">
    <property type="entry name" value="CHAD DOMAIN-CONTAINING PROTEIN"/>
    <property type="match status" value="1"/>
</dbReference>
<organism evidence="3 4">
    <name type="scientific">Rhodoplanes elegans</name>
    <dbReference type="NCBI Taxonomy" id="29408"/>
    <lineage>
        <taxon>Bacteria</taxon>
        <taxon>Pseudomonadati</taxon>
        <taxon>Pseudomonadota</taxon>
        <taxon>Alphaproteobacteria</taxon>
        <taxon>Hyphomicrobiales</taxon>
        <taxon>Nitrobacteraceae</taxon>
        <taxon>Rhodoplanes</taxon>
    </lineage>
</organism>
<protein>
    <recommendedName>
        <fullName evidence="2">CHAD domain-containing protein</fullName>
    </recommendedName>
</protein>
<dbReference type="InterPro" id="IPR007899">
    <property type="entry name" value="CHAD_dom"/>
</dbReference>
<evidence type="ECO:0000259" key="2">
    <source>
        <dbReference type="PROSITE" id="PS51708"/>
    </source>
</evidence>
<evidence type="ECO:0000313" key="4">
    <source>
        <dbReference type="Proteomes" id="UP000248863"/>
    </source>
</evidence>
<feature type="domain" description="CHAD" evidence="2">
    <location>
        <begin position="58"/>
        <end position="340"/>
    </location>
</feature>
<evidence type="ECO:0000313" key="3">
    <source>
        <dbReference type="EMBL" id="RAI40802.1"/>
    </source>
</evidence>
<dbReference type="Gene3D" id="1.40.20.10">
    <property type="entry name" value="CHAD domain"/>
    <property type="match status" value="1"/>
</dbReference>
<dbReference type="EMBL" id="NPEU01000032">
    <property type="protein sequence ID" value="RAI40802.1"/>
    <property type="molecule type" value="Genomic_DNA"/>
</dbReference>
<feature type="region of interest" description="Disordered" evidence="1">
    <location>
        <begin position="1"/>
        <end position="23"/>
    </location>
</feature>
<sequence>MSLTSYRAAPPRAKDRTTSSPARGLCSNLVGEWEAQVGQNLVLSSMARMPNGSDHKDASSGGVHVPDVLREIARGALTEARTAITDPNLPEAEAIHDFRKGMKRWRAHLRLVEPFLGDEGKRLRTEARDLARLLAGARDAQTARDALEDLGKLDESARETTPLLSDRSLATVTARLDAVRTQAEGVSLTPDTRRQIDEILLAATEGVKYWPIGHLSFRDVATELAGHYARARKAIPDDWQTSHPETLHEMRQKVVIHRYQMEIVAPLWPRFGEFWIGESQRLRDRLGHHQDLIILAGFTEPHGPLAPWRSRLVPLIAARRAEHVAVAARLAGRLFADSPRSFRRRLLALWEHRVPQ</sequence>
<dbReference type="SMART" id="SM00880">
    <property type="entry name" value="CHAD"/>
    <property type="match status" value="1"/>
</dbReference>
<dbReference type="Pfam" id="PF05235">
    <property type="entry name" value="CHAD"/>
    <property type="match status" value="1"/>
</dbReference>
<dbReference type="OrthoDB" id="8453396at2"/>
<keyword evidence="4" id="KW-1185">Reference proteome</keyword>
<name>A0A327KU06_9BRAD</name>
<dbReference type="AlphaFoldDB" id="A0A327KU06"/>
<dbReference type="PANTHER" id="PTHR39339">
    <property type="entry name" value="SLR1444 PROTEIN"/>
    <property type="match status" value="1"/>
</dbReference>
<comment type="caution">
    <text evidence="3">The sequence shown here is derived from an EMBL/GenBank/DDBJ whole genome shotgun (WGS) entry which is preliminary data.</text>
</comment>
<dbReference type="InterPro" id="IPR038186">
    <property type="entry name" value="CHAD_dom_sf"/>
</dbReference>
<accession>A0A327KU06</accession>
<dbReference type="PROSITE" id="PS51708">
    <property type="entry name" value="CHAD"/>
    <property type="match status" value="1"/>
</dbReference>
<dbReference type="Proteomes" id="UP000248863">
    <property type="component" value="Unassembled WGS sequence"/>
</dbReference>